<dbReference type="GO" id="GO:0051539">
    <property type="term" value="F:4 iron, 4 sulfur cluster binding"/>
    <property type="evidence" value="ECO:0007669"/>
    <property type="project" value="UniProtKB-UniRule"/>
</dbReference>
<dbReference type="SUPFAM" id="SSF102114">
    <property type="entry name" value="Radical SAM enzymes"/>
    <property type="match status" value="1"/>
</dbReference>
<evidence type="ECO:0000256" key="8">
    <source>
        <dbReference type="HAMAP-Rule" id="MF_00917"/>
    </source>
</evidence>
<comment type="catalytic activity">
    <reaction evidence="8">
        <text>6-carboxy-5,6,7,8-tetrahydropterin + H(+) = 7-carboxy-7-carbaguanine + NH4(+)</text>
        <dbReference type="Rhea" id="RHEA:27974"/>
        <dbReference type="ChEBI" id="CHEBI:15378"/>
        <dbReference type="ChEBI" id="CHEBI:28938"/>
        <dbReference type="ChEBI" id="CHEBI:61032"/>
        <dbReference type="ChEBI" id="CHEBI:61036"/>
        <dbReference type="EC" id="4.3.99.3"/>
    </reaction>
</comment>
<comment type="cofactor">
    <cofactor evidence="8">
        <name>Mg(2+)</name>
        <dbReference type="ChEBI" id="CHEBI:18420"/>
    </cofactor>
</comment>
<dbReference type="UniPathway" id="UPA00391"/>
<feature type="binding site" evidence="8">
    <location>
        <position position="45"/>
    </location>
    <ligand>
        <name>[4Fe-4S] cluster</name>
        <dbReference type="ChEBI" id="CHEBI:49883"/>
        <note>4Fe-4S-S-AdoMet</note>
    </ligand>
</feature>
<feature type="binding site" evidence="8">
    <location>
        <position position="100"/>
    </location>
    <ligand>
        <name>substrate</name>
    </ligand>
</feature>
<dbReference type="Proteomes" id="UP000066042">
    <property type="component" value="Chromosome"/>
</dbReference>
<comment type="cofactor">
    <cofactor evidence="8">
        <name>[4Fe-4S] cluster</name>
        <dbReference type="ChEBI" id="CHEBI:49883"/>
    </cofactor>
    <text evidence="8">Binds 1 [4Fe-4S] cluster. The cluster is coordinated with 3 cysteines and an exchangeable S-adenosyl-L-methionine.</text>
</comment>
<evidence type="ECO:0000313" key="10">
    <source>
        <dbReference type="EMBL" id="ALM74727.1"/>
    </source>
</evidence>
<dbReference type="InterPro" id="IPR007197">
    <property type="entry name" value="rSAM"/>
</dbReference>
<dbReference type="PATRIC" id="fig|55802.8.peg.767"/>
<dbReference type="InterPro" id="IPR013785">
    <property type="entry name" value="Aldolase_TIM"/>
</dbReference>
<dbReference type="GeneID" id="26136048"/>
<comment type="subunit">
    <text evidence="8">Homodimer.</text>
</comment>
<dbReference type="PANTHER" id="PTHR42836:SF1">
    <property type="entry name" value="7-CARBOXY-7-DEAZAGUANINE SYNTHASE"/>
    <property type="match status" value="1"/>
</dbReference>
<feature type="binding site" evidence="8">
    <location>
        <position position="47"/>
    </location>
    <ligand>
        <name>Mg(2+)</name>
        <dbReference type="ChEBI" id="CHEBI:18420"/>
    </ligand>
</feature>
<organism evidence="10 11">
    <name type="scientific">Thermococcus barophilus</name>
    <dbReference type="NCBI Taxonomy" id="55802"/>
    <lineage>
        <taxon>Archaea</taxon>
        <taxon>Methanobacteriati</taxon>
        <taxon>Methanobacteriota</taxon>
        <taxon>Thermococci</taxon>
        <taxon>Thermococcales</taxon>
        <taxon>Thermococcaceae</taxon>
        <taxon>Thermococcus</taxon>
    </lineage>
</organism>
<proteinExistence type="inferred from homology"/>
<feature type="binding site" evidence="8">
    <location>
        <position position="38"/>
    </location>
    <ligand>
        <name>[4Fe-4S] cluster</name>
        <dbReference type="ChEBI" id="CHEBI:49883"/>
        <note>4Fe-4S-S-AdoMet</note>
    </ligand>
</feature>
<dbReference type="EC" id="4.3.99.3" evidence="8"/>
<dbReference type="SFLD" id="SFLDS00029">
    <property type="entry name" value="Radical_SAM"/>
    <property type="match status" value="1"/>
</dbReference>
<accession>A0A0S1XAD7</accession>
<protein>
    <recommendedName>
        <fullName evidence="8">7-carboxy-7-deazaguanine synthase</fullName>
        <shortName evidence="8">CDG synthase</shortName>
        <ecNumber evidence="8">4.3.99.3</ecNumber>
    </recommendedName>
    <alternativeName>
        <fullName evidence="8">Archaeosine biosynthesis protein QueE</fullName>
    </alternativeName>
</protein>
<keyword evidence="1 8" id="KW-0004">4Fe-4S</keyword>
<dbReference type="PANTHER" id="PTHR42836">
    <property type="entry name" value="7-CARBOXY-7-DEAZAGUANINE SYNTHASE"/>
    <property type="match status" value="1"/>
</dbReference>
<feature type="binding site" evidence="8">
    <location>
        <position position="42"/>
    </location>
    <ligand>
        <name>[4Fe-4S] cluster</name>
        <dbReference type="ChEBI" id="CHEBI:49883"/>
        <note>4Fe-4S-S-AdoMet</note>
    </ligand>
</feature>
<feature type="domain" description="Radical SAM core" evidence="9">
    <location>
        <begin position="25"/>
        <end position="255"/>
    </location>
</feature>
<dbReference type="AlphaFoldDB" id="A0A0S1XAD7"/>
<keyword evidence="4 8" id="KW-0460">Magnesium</keyword>
<evidence type="ECO:0000259" key="9">
    <source>
        <dbReference type="PROSITE" id="PS51918"/>
    </source>
</evidence>
<name>A0A0S1XAD7_THEBA</name>
<keyword evidence="5 8" id="KW-0408">Iron</keyword>
<dbReference type="InterPro" id="IPR024924">
    <property type="entry name" value="7-CO-7-deazaguanine_synth-like"/>
</dbReference>
<dbReference type="GO" id="GO:1904047">
    <property type="term" value="F:S-adenosyl-L-methionine binding"/>
    <property type="evidence" value="ECO:0007669"/>
    <property type="project" value="UniProtKB-UniRule"/>
</dbReference>
<dbReference type="EMBL" id="CP013050">
    <property type="protein sequence ID" value="ALM74727.1"/>
    <property type="molecule type" value="Genomic_DNA"/>
</dbReference>
<evidence type="ECO:0000256" key="6">
    <source>
        <dbReference type="ARBA" id="ARBA00023014"/>
    </source>
</evidence>
<evidence type="ECO:0000256" key="4">
    <source>
        <dbReference type="ARBA" id="ARBA00022842"/>
    </source>
</evidence>
<evidence type="ECO:0000256" key="5">
    <source>
        <dbReference type="ARBA" id="ARBA00023004"/>
    </source>
</evidence>
<reference evidence="10 11" key="1">
    <citation type="journal article" date="2016" name="Genome Announc.">
        <title>Complete genome sequence of the hyperthermophilic and piezophilic archaeon Thermococcus barophilus Ch5, capable of growth at the expense of hydrogenogenesis from carbon monoxide and formate.</title>
        <authorList>
            <person name="Oger P."/>
            <person name="Sokolova T.G."/>
            <person name="Kozhevnikova D.A."/>
            <person name="Taranov E.A."/>
            <person name="Vannier P."/>
            <person name="Lee H.S."/>
            <person name="Kwon K.K."/>
            <person name="Kang S.G."/>
            <person name="Lee J.H."/>
            <person name="Bonch-Osmolovskaya E.A."/>
            <person name="Lebedinsky A.V."/>
        </authorList>
    </citation>
    <scope>NUCLEOTIDE SEQUENCE [LARGE SCALE GENOMIC DNA]</scope>
    <source>
        <strain evidence="11">Ch5</strain>
    </source>
</reference>
<comment type="pathway">
    <text evidence="8">Purine metabolism; 7-cyano-7-deazaguanine biosynthesis.</text>
</comment>
<evidence type="ECO:0000256" key="2">
    <source>
        <dbReference type="ARBA" id="ARBA00022691"/>
    </source>
</evidence>
<comment type="cofactor">
    <cofactor evidence="8">
        <name>S-adenosyl-L-methionine</name>
        <dbReference type="ChEBI" id="CHEBI:59789"/>
    </cofactor>
    <text evidence="8">Binds 1 S-adenosyl-L-methionine per subunit.</text>
</comment>
<keyword evidence="6 8" id="KW-0411">Iron-sulfur</keyword>
<dbReference type="GO" id="GO:0000287">
    <property type="term" value="F:magnesium ion binding"/>
    <property type="evidence" value="ECO:0007669"/>
    <property type="project" value="UniProtKB-UniRule"/>
</dbReference>
<dbReference type="PROSITE" id="PS51918">
    <property type="entry name" value="RADICAL_SAM"/>
    <property type="match status" value="1"/>
</dbReference>
<dbReference type="InterPro" id="IPR058240">
    <property type="entry name" value="rSAM_sf"/>
</dbReference>
<evidence type="ECO:0000256" key="1">
    <source>
        <dbReference type="ARBA" id="ARBA00022485"/>
    </source>
</evidence>
<feature type="binding site" evidence="8">
    <location>
        <position position="102"/>
    </location>
    <ligand>
        <name>S-adenosyl-L-methionine</name>
        <dbReference type="ChEBI" id="CHEBI:59789"/>
    </ligand>
</feature>
<feature type="binding site" evidence="8">
    <location>
        <position position="34"/>
    </location>
    <ligand>
        <name>substrate</name>
    </ligand>
</feature>
<dbReference type="Pfam" id="PF04055">
    <property type="entry name" value="Radical_SAM"/>
    <property type="match status" value="1"/>
</dbReference>
<dbReference type="RefSeq" id="WP_056933564.1">
    <property type="nucleotide sequence ID" value="NZ_CP013050.1"/>
</dbReference>
<gene>
    <name evidence="8" type="primary">queE</name>
    <name evidence="10" type="ORF">TBCH5v1_0772</name>
</gene>
<evidence type="ECO:0000313" key="11">
    <source>
        <dbReference type="Proteomes" id="UP000066042"/>
    </source>
</evidence>
<keyword evidence="7 8" id="KW-0456">Lyase</keyword>
<evidence type="ECO:0000256" key="7">
    <source>
        <dbReference type="ARBA" id="ARBA00023239"/>
    </source>
</evidence>
<keyword evidence="3 8" id="KW-0479">Metal-binding</keyword>
<dbReference type="Gene3D" id="3.20.20.70">
    <property type="entry name" value="Aldolase class I"/>
    <property type="match status" value="1"/>
</dbReference>
<feature type="binding site" evidence="8">
    <location>
        <begin position="44"/>
        <end position="46"/>
    </location>
    <ligand>
        <name>S-adenosyl-L-methionine</name>
        <dbReference type="ChEBI" id="CHEBI:59789"/>
    </ligand>
</feature>
<dbReference type="GO" id="GO:0016840">
    <property type="term" value="F:carbon-nitrogen lyase activity"/>
    <property type="evidence" value="ECO:0007669"/>
    <property type="project" value="UniProtKB-UniRule"/>
</dbReference>
<dbReference type="CDD" id="cd01335">
    <property type="entry name" value="Radical_SAM"/>
    <property type="match status" value="1"/>
</dbReference>
<dbReference type="HAMAP" id="MF_00917">
    <property type="entry name" value="QueE"/>
    <property type="match status" value="1"/>
</dbReference>
<keyword evidence="2 8" id="KW-0949">S-adenosyl-L-methionine</keyword>
<comment type="caution">
    <text evidence="8">Lacks conserved residue(s) required for the propagation of feature annotation.</text>
</comment>
<comment type="similarity">
    <text evidence="8">Belongs to the radical SAM superfamily. 7-carboxy-7-deazaguanine synthase family.</text>
</comment>
<sequence>MSYRLILAEIFNSWQGEGGSVEGSAFGRRQIFVRFAGCDLRCVWCDSRQFIDASKVLQWRYEIEPFSGEFKYKPNPATLDEVVDVILSLDTGDVHSISYTGGEPTLQIKPLKSLMEKSSELGFKNFLETHGGFPERIAEIAHLVDYASVDIKDESARATGAWRDLVMMEVESIKILRKAGAKVYAKLVVTKDTKLENLEWYASLLEGSAPLVIQPKEPIDLTQKQLMEFYKAAAKILGRENVGLSFQVHKYLNVL</sequence>
<evidence type="ECO:0000256" key="3">
    <source>
        <dbReference type="ARBA" id="ARBA00022723"/>
    </source>
</evidence>
<feature type="binding site" evidence="8">
    <location>
        <begin position="14"/>
        <end position="16"/>
    </location>
    <ligand>
        <name>substrate</name>
    </ligand>
</feature>
<comment type="function">
    <text evidence="8">Catalyzes the complex heterocyclic radical-mediated conversion of 6-carboxy-5,6,7,8-tetrahydropterin (CPH4) to 7-carboxy-7-deazaguanine (CDG), a step common to the biosynthetic pathways of all 7-deazapurine-containing compounds.</text>
</comment>
<dbReference type="STRING" id="55802.TBCH5v1_0772"/>